<dbReference type="CDD" id="cd05121">
    <property type="entry name" value="ABC1_ADCK3-like"/>
    <property type="match status" value="1"/>
</dbReference>
<keyword evidence="2" id="KW-0472">Membrane</keyword>
<dbReference type="Pfam" id="PF03109">
    <property type="entry name" value="ABC1"/>
    <property type="match status" value="1"/>
</dbReference>
<dbReference type="InterPro" id="IPR011009">
    <property type="entry name" value="Kinase-like_dom_sf"/>
</dbReference>
<dbReference type="eggNOG" id="COG0661">
    <property type="taxonomic scope" value="Bacteria"/>
</dbReference>
<dbReference type="HOGENOM" id="CLU_006533_0_2_5"/>
<dbReference type="PANTHER" id="PTHR10566:SF113">
    <property type="entry name" value="PROTEIN ACTIVITY OF BC1 COMPLEX KINASE 7, CHLOROPLASTIC"/>
    <property type="match status" value="1"/>
</dbReference>
<dbReference type="InterPro" id="IPR004147">
    <property type="entry name" value="ABC1_dom"/>
</dbReference>
<evidence type="ECO:0000313" key="4">
    <source>
        <dbReference type="EMBL" id="ABG65252.1"/>
    </source>
</evidence>
<sequence length="532" mass="59369">MIFRFFRIVAAASSLILLYLGERRRGVGADASALPVRLRQMLDELGGSFIKIGQALSMRPDLFPEAYLRQLRDLREHARPFSAQEARAELENAMRRPLDEVFRTFESEPFAAASIAQVHRATLTDGQDVIVKIRRPHMRERIDGDMRILVGVARLAGVAVPGLRRFQPARLAREIWANLRRETDLLQEARNIRRFREAYKQRADVYVPAAFEALCSEAILVQVMSHGRSIEDPAVVQDGPRIAGVLVDFYLEQLLKTGLFHGDPHPGNLFVMEDGRICFHDFGLVGYLDRTTRRNLGIFLQAFVQQDAGWMLDAAIALSLIDRQAERTLFVQGIEEILSDYSSLPLKDWSIADAFLRVMRLGDGAHVVVPYNLMVFVRALFLIEGCLRRLDPDFNVLDTLIAKGEAAVAHTLGGRPDRAAMARLKTELALSAEDLPALLASWLHRAHQDGGDLALGLRVHHSDETERRLDRRAVLAALALLSVGILVTSALLAEARVGPDVLGLPVAALIGFVVAIWLCLRVLGLVSSLWRR</sequence>
<keyword evidence="2" id="KW-1133">Transmembrane helix</keyword>
<evidence type="ECO:0000256" key="2">
    <source>
        <dbReference type="SAM" id="Phobius"/>
    </source>
</evidence>
<dbReference type="KEGG" id="mes:Meso_3885"/>
<feature type="transmembrane region" description="Helical" evidence="2">
    <location>
        <begin position="364"/>
        <end position="383"/>
    </location>
</feature>
<comment type="similarity">
    <text evidence="1">Belongs to the protein kinase superfamily. ADCK protein kinase family.</text>
</comment>
<protein>
    <submittedName>
        <fullName evidence="4">2-octaprenylphenol hydroxylase</fullName>
        <ecNumber evidence="4">1.14.13.-</ecNumber>
    </submittedName>
</protein>
<dbReference type="STRING" id="266779.Meso_3885"/>
<dbReference type="SUPFAM" id="SSF56112">
    <property type="entry name" value="Protein kinase-like (PK-like)"/>
    <property type="match status" value="1"/>
</dbReference>
<evidence type="ECO:0000259" key="3">
    <source>
        <dbReference type="Pfam" id="PF03109"/>
    </source>
</evidence>
<dbReference type="InterPro" id="IPR050154">
    <property type="entry name" value="UbiB_kinase"/>
</dbReference>
<keyword evidence="4" id="KW-0560">Oxidoreductase</keyword>
<gene>
    <name evidence="4" type="ordered locus">Meso_3885</name>
</gene>
<reference evidence="4" key="1">
    <citation type="submission" date="2006-06" db="EMBL/GenBank/DDBJ databases">
        <title>Complete sequence of chromosome of Chelativorans sp. BNC1.</title>
        <authorList>
            <consortium name="US DOE Joint Genome Institute"/>
            <person name="Copeland A."/>
            <person name="Lucas S."/>
            <person name="Lapidus A."/>
            <person name="Barry K."/>
            <person name="Detter J.C."/>
            <person name="Glavina del Rio T."/>
            <person name="Hammon N."/>
            <person name="Israni S."/>
            <person name="Dalin E."/>
            <person name="Tice H."/>
            <person name="Pitluck S."/>
            <person name="Chertkov O."/>
            <person name="Brettin T."/>
            <person name="Bruce D."/>
            <person name="Han C."/>
            <person name="Tapia R."/>
            <person name="Gilna P."/>
            <person name="Schmutz J."/>
            <person name="Larimer F."/>
            <person name="Land M."/>
            <person name="Hauser L."/>
            <person name="Kyrpides N."/>
            <person name="Mikhailova N."/>
            <person name="Richardson P."/>
        </authorList>
    </citation>
    <scope>NUCLEOTIDE SEQUENCE</scope>
    <source>
        <strain evidence="4">BNC1</strain>
    </source>
</reference>
<proteinExistence type="inferred from homology"/>
<dbReference type="PANTHER" id="PTHR10566">
    <property type="entry name" value="CHAPERONE-ACTIVITY OF BC1 COMPLEX CABC1 -RELATED"/>
    <property type="match status" value="1"/>
</dbReference>
<dbReference type="AlphaFoldDB" id="Q11BH3"/>
<keyword evidence="2" id="KW-0812">Transmembrane</keyword>
<feature type="domain" description="ABC1 atypical kinase-like" evidence="3">
    <location>
        <begin position="74"/>
        <end position="309"/>
    </location>
</feature>
<name>Q11BH3_CHESB</name>
<evidence type="ECO:0000256" key="1">
    <source>
        <dbReference type="ARBA" id="ARBA00009670"/>
    </source>
</evidence>
<feature type="transmembrane region" description="Helical" evidence="2">
    <location>
        <begin position="473"/>
        <end position="492"/>
    </location>
</feature>
<organism evidence="4">
    <name type="scientific">Chelativorans sp. (strain BNC1)</name>
    <dbReference type="NCBI Taxonomy" id="266779"/>
    <lineage>
        <taxon>Bacteria</taxon>
        <taxon>Pseudomonadati</taxon>
        <taxon>Pseudomonadota</taxon>
        <taxon>Alphaproteobacteria</taxon>
        <taxon>Hyphomicrobiales</taxon>
        <taxon>Phyllobacteriaceae</taxon>
        <taxon>Chelativorans</taxon>
    </lineage>
</organism>
<accession>Q11BH3</accession>
<dbReference type="GO" id="GO:0016491">
    <property type="term" value="F:oxidoreductase activity"/>
    <property type="evidence" value="ECO:0007669"/>
    <property type="project" value="UniProtKB-KW"/>
</dbReference>
<dbReference type="EC" id="1.14.13.-" evidence="4"/>
<dbReference type="EMBL" id="CP000390">
    <property type="protein sequence ID" value="ABG65252.1"/>
    <property type="molecule type" value="Genomic_DNA"/>
</dbReference>
<dbReference type="OrthoDB" id="9795390at2"/>
<feature type="transmembrane region" description="Helical" evidence="2">
    <location>
        <begin position="504"/>
        <end position="526"/>
    </location>
</feature>